<evidence type="ECO:0000313" key="2">
    <source>
        <dbReference type="Proteomes" id="UP000050833"/>
    </source>
</evidence>
<proteinExistence type="predicted"/>
<name>A0AAW3JTC6_9FIRM</name>
<evidence type="ECO:0000313" key="1">
    <source>
        <dbReference type="EMBL" id="KQC86041.1"/>
    </source>
</evidence>
<dbReference type="AlphaFoldDB" id="A0AAW3JTC6"/>
<comment type="caution">
    <text evidence="1">The sequence shown here is derived from an EMBL/GenBank/DDBJ whole genome shotgun (WGS) entry which is preliminary data.</text>
</comment>
<evidence type="ECO:0008006" key="3">
    <source>
        <dbReference type="Google" id="ProtNLM"/>
    </source>
</evidence>
<organism evidence="1 2">
    <name type="scientific">Butyribacter intestini</name>
    <dbReference type="NCBI Taxonomy" id="1703332"/>
    <lineage>
        <taxon>Bacteria</taxon>
        <taxon>Bacillati</taxon>
        <taxon>Bacillota</taxon>
        <taxon>Clostridia</taxon>
        <taxon>Lachnospirales</taxon>
        <taxon>Lachnospiraceae</taxon>
        <taxon>Butyribacter</taxon>
    </lineage>
</organism>
<reference evidence="1 2" key="1">
    <citation type="submission" date="2015-10" db="EMBL/GenBank/DDBJ databases">
        <title>Butyribacter intestini gen. nov., sp. nov., a butyric acid-producing bacterium of the family Lachnospiraceae isolated from the human faeces.</title>
        <authorList>
            <person name="Zou Y."/>
            <person name="Xue W."/>
            <person name="Luo G."/>
            <person name="Lv M."/>
        </authorList>
    </citation>
    <scope>NUCLEOTIDE SEQUENCE [LARGE SCALE GENOMIC DNA]</scope>
    <source>
        <strain evidence="1 2">TF01-11</strain>
    </source>
</reference>
<gene>
    <name evidence="1" type="ORF">APZ18_02280</name>
</gene>
<dbReference type="EMBL" id="LLKB01000001">
    <property type="protein sequence ID" value="KQC86041.1"/>
    <property type="molecule type" value="Genomic_DNA"/>
</dbReference>
<dbReference type="Proteomes" id="UP000050833">
    <property type="component" value="Unassembled WGS sequence"/>
</dbReference>
<accession>A0AAW3JTC6</accession>
<protein>
    <recommendedName>
        <fullName evidence="3">Phage major tail protein, TP901-1 family</fullName>
    </recommendedName>
</protein>
<sequence length="179" mass="19756">MELADAGSYFYGNFRREKQMDLSTIGVKFGWAVEKTAGEKPTAFKWIKRCNKIAGLNITKDKLDTTCFEDKIKTYIAGVGDTGGDWNINFNGTKKGSAIDTVKAWNELLEKSEAGAEEGKATWADIFIPGFGSYFVKFEPGEIPLPDLEPNSKLDIQIANVVNEYIGLNEAIEPTETVA</sequence>
<keyword evidence="2" id="KW-1185">Reference proteome</keyword>